<evidence type="ECO:0000256" key="1">
    <source>
        <dbReference type="ARBA" id="ARBA00022857"/>
    </source>
</evidence>
<protein>
    <submittedName>
        <fullName evidence="5">NAD(P)-binding Rossmann-fold superfamily protein, putative</fullName>
    </submittedName>
</protein>
<dbReference type="Proteomes" id="UP000026915">
    <property type="component" value="Chromosome 1"/>
</dbReference>
<dbReference type="FunFam" id="3.40.50.720:FF:000085">
    <property type="entry name" value="Dihydroflavonol reductase"/>
    <property type="match status" value="1"/>
</dbReference>
<dbReference type="Gramene" id="Tc01v2_t031830.1">
    <property type="protein sequence ID" value="Tc01v2_p031830.1"/>
    <property type="gene ID" value="Tc01v2_g031830"/>
</dbReference>
<dbReference type="GO" id="GO:0005737">
    <property type="term" value="C:cytoplasm"/>
    <property type="evidence" value="ECO:0007669"/>
    <property type="project" value="EnsemblPlants"/>
</dbReference>
<dbReference type="SMR" id="A0A061DV24"/>
<dbReference type="PANTHER" id="PTHR10366:SF689">
    <property type="entry name" value="PROTEIN BRI1-5 ENHANCED 1"/>
    <property type="match status" value="1"/>
</dbReference>
<evidence type="ECO:0000256" key="3">
    <source>
        <dbReference type="ARBA" id="ARBA00023445"/>
    </source>
</evidence>
<dbReference type="GO" id="GO:0016131">
    <property type="term" value="P:brassinosteroid metabolic process"/>
    <property type="evidence" value="ECO:0007669"/>
    <property type="project" value="EnsemblPlants"/>
</dbReference>
<dbReference type="AlphaFoldDB" id="A0A061DV24"/>
<dbReference type="HOGENOM" id="CLU_007383_9_0_1"/>
<dbReference type="FunCoup" id="A0A061DV24">
    <property type="interactions" value="18"/>
</dbReference>
<dbReference type="InterPro" id="IPR050425">
    <property type="entry name" value="NAD(P)_dehydrat-like"/>
</dbReference>
<dbReference type="GO" id="GO:0010422">
    <property type="term" value="P:regulation of brassinosteroid biosynthetic process"/>
    <property type="evidence" value="ECO:0007669"/>
    <property type="project" value="EnsemblPlants"/>
</dbReference>
<dbReference type="PANTHER" id="PTHR10366">
    <property type="entry name" value="NAD DEPENDENT EPIMERASE/DEHYDRATASE"/>
    <property type="match status" value="1"/>
</dbReference>
<keyword evidence="2" id="KW-0560">Oxidoreductase</keyword>
<comment type="similarity">
    <text evidence="3">Belongs to the NAD(P)-dependent epimerase/dehydratase family. Dihydroflavonol-4-reductase subfamily.</text>
</comment>
<proteinExistence type="inferred from homology"/>
<evidence type="ECO:0000313" key="6">
    <source>
        <dbReference type="Proteomes" id="UP000026915"/>
    </source>
</evidence>
<feature type="domain" description="NAD-dependent epimerase/dehydratase" evidence="4">
    <location>
        <begin position="8"/>
        <end position="250"/>
    </location>
</feature>
<dbReference type="SUPFAM" id="SSF51735">
    <property type="entry name" value="NAD(P)-binding Rossmann-fold domains"/>
    <property type="match status" value="1"/>
</dbReference>
<dbReference type="GO" id="GO:0016616">
    <property type="term" value="F:oxidoreductase activity, acting on the CH-OH group of donors, NAD or NADP as acceptor"/>
    <property type="evidence" value="ECO:0000318"/>
    <property type="project" value="GO_Central"/>
</dbReference>
<evidence type="ECO:0000313" key="5">
    <source>
        <dbReference type="EMBL" id="EOX96222.1"/>
    </source>
</evidence>
<organism evidence="5 6">
    <name type="scientific">Theobroma cacao</name>
    <name type="common">Cacao</name>
    <name type="synonym">Cocoa</name>
    <dbReference type="NCBI Taxonomy" id="3641"/>
    <lineage>
        <taxon>Eukaryota</taxon>
        <taxon>Viridiplantae</taxon>
        <taxon>Streptophyta</taxon>
        <taxon>Embryophyta</taxon>
        <taxon>Tracheophyta</taxon>
        <taxon>Spermatophyta</taxon>
        <taxon>Magnoliopsida</taxon>
        <taxon>eudicotyledons</taxon>
        <taxon>Gunneridae</taxon>
        <taxon>Pentapetalae</taxon>
        <taxon>rosids</taxon>
        <taxon>malvids</taxon>
        <taxon>Malvales</taxon>
        <taxon>Malvaceae</taxon>
        <taxon>Byttnerioideae</taxon>
        <taxon>Theobroma</taxon>
    </lineage>
</organism>
<name>A0A061DV24_THECC</name>
<dbReference type="CDD" id="cd08958">
    <property type="entry name" value="FR_SDR_e"/>
    <property type="match status" value="1"/>
</dbReference>
<accession>A0A061DV24</accession>
<keyword evidence="1" id="KW-0521">NADP</keyword>
<dbReference type="Pfam" id="PF01370">
    <property type="entry name" value="Epimerase"/>
    <property type="match status" value="1"/>
</dbReference>
<gene>
    <name evidence="5" type="ORF">TCM_005519</name>
</gene>
<dbReference type="InParanoid" id="A0A061DV24"/>
<dbReference type="OrthoDB" id="2735536at2759"/>
<reference evidence="5 6" key="1">
    <citation type="journal article" date="2013" name="Genome Biol.">
        <title>The genome sequence of the most widely cultivated cacao type and its use to identify candidate genes regulating pod color.</title>
        <authorList>
            <person name="Motamayor J.C."/>
            <person name="Mockaitis K."/>
            <person name="Schmutz J."/>
            <person name="Haiminen N."/>
            <person name="Iii D.L."/>
            <person name="Cornejo O."/>
            <person name="Findley S.D."/>
            <person name="Zheng P."/>
            <person name="Utro F."/>
            <person name="Royaert S."/>
            <person name="Saski C."/>
            <person name="Jenkins J."/>
            <person name="Podicheti R."/>
            <person name="Zhao M."/>
            <person name="Scheffler B.E."/>
            <person name="Stack J.C."/>
            <person name="Feltus F.A."/>
            <person name="Mustiga G.M."/>
            <person name="Amores F."/>
            <person name="Phillips W."/>
            <person name="Marelli J.P."/>
            <person name="May G.D."/>
            <person name="Shapiro H."/>
            <person name="Ma J."/>
            <person name="Bustamante C.D."/>
            <person name="Schnell R.J."/>
            <person name="Main D."/>
            <person name="Gilbert D."/>
            <person name="Parida L."/>
            <person name="Kuhn D.N."/>
        </authorList>
    </citation>
    <scope>NUCLEOTIDE SEQUENCE [LARGE SCALE GENOMIC DNA]</scope>
    <source>
        <strain evidence="6">cv. Matina 1-6</strain>
    </source>
</reference>
<dbReference type="InterPro" id="IPR036291">
    <property type="entry name" value="NAD(P)-bd_dom_sf"/>
</dbReference>
<dbReference type="EMBL" id="CM001879">
    <property type="protein sequence ID" value="EOX96222.1"/>
    <property type="molecule type" value="Genomic_DNA"/>
</dbReference>
<dbReference type="OMA" id="ILGPVFH"/>
<dbReference type="GO" id="GO:0009646">
    <property type="term" value="P:response to absence of light"/>
    <property type="evidence" value="ECO:0007669"/>
    <property type="project" value="EnsemblPlants"/>
</dbReference>
<dbReference type="STRING" id="3641.A0A061DV24"/>
<evidence type="ECO:0000256" key="2">
    <source>
        <dbReference type="ARBA" id="ARBA00023002"/>
    </source>
</evidence>
<keyword evidence="6" id="KW-1185">Reference proteome</keyword>
<dbReference type="Gramene" id="EOX96222">
    <property type="protein sequence ID" value="EOX96222"/>
    <property type="gene ID" value="TCM_005519"/>
</dbReference>
<dbReference type="Gene3D" id="3.40.50.720">
    <property type="entry name" value="NAD(P)-binding Rossmann-like Domain"/>
    <property type="match status" value="1"/>
</dbReference>
<dbReference type="eggNOG" id="KOG1502">
    <property type="taxonomic scope" value="Eukaryota"/>
</dbReference>
<evidence type="ECO:0000259" key="4">
    <source>
        <dbReference type="Pfam" id="PF01370"/>
    </source>
</evidence>
<dbReference type="InterPro" id="IPR001509">
    <property type="entry name" value="Epimerase_deHydtase"/>
</dbReference>
<sequence length="328" mass="36602">MEEDGRIVCVTGGTGYIASCLVMRLLEHGYFVRATVRSDPDCNRDIRYLTDLPGAAERLQIFNADLNQPDSFEAAIQGCMGVFHVAHPMDVQGKDPEEIVTKRAVDGLQGILKASLNCKTVKRVVYTSTAAAILYNTKGLSVNDESIWSDLDLCRGNELISMSYLGSKIVAEMTALEFAERHELEVVTLVLPLVVGPFICSNMPPSVYILLTMILGKQDDYKYLFGSYNMVHIDDVANAHIFLLEHPDANGRYICSSVYISVHAMFEYLSTKYPEFELLAIDRLKDFKGQMRSKLSSTKLLNSGFKFKYSIDQIFSGAIQSCKDRGIL</sequence>
<dbReference type="KEGG" id="tcc:18614308"/>